<accession>A0A1E5P7G9</accession>
<evidence type="ECO:0000313" key="2">
    <source>
        <dbReference type="EMBL" id="OEJ25417.1"/>
    </source>
</evidence>
<dbReference type="Proteomes" id="UP000095759">
    <property type="component" value="Unassembled WGS sequence"/>
</dbReference>
<dbReference type="GO" id="GO:0016491">
    <property type="term" value="F:oxidoreductase activity"/>
    <property type="evidence" value="ECO:0007669"/>
    <property type="project" value="InterPro"/>
</dbReference>
<evidence type="ECO:0000313" key="3">
    <source>
        <dbReference type="Proteomes" id="UP000095759"/>
    </source>
</evidence>
<protein>
    <submittedName>
        <fullName evidence="2">2-hydroxychromene-2-carboxylate isomerase</fullName>
    </submittedName>
</protein>
<dbReference type="PANTHER" id="PTHR13887">
    <property type="entry name" value="GLUTATHIONE S-TRANSFERASE KAPPA"/>
    <property type="match status" value="1"/>
</dbReference>
<gene>
    <name evidence="2" type="ORF">AS594_13900</name>
</gene>
<dbReference type="SUPFAM" id="SSF52833">
    <property type="entry name" value="Thioredoxin-like"/>
    <property type="match status" value="1"/>
</dbReference>
<dbReference type="Pfam" id="PF01323">
    <property type="entry name" value="DSBA"/>
    <property type="match status" value="1"/>
</dbReference>
<keyword evidence="2" id="KW-0413">Isomerase</keyword>
<organism evidence="2 3">
    <name type="scientific">Streptomyces agglomeratus</name>
    <dbReference type="NCBI Taxonomy" id="285458"/>
    <lineage>
        <taxon>Bacteria</taxon>
        <taxon>Bacillati</taxon>
        <taxon>Actinomycetota</taxon>
        <taxon>Actinomycetes</taxon>
        <taxon>Kitasatosporales</taxon>
        <taxon>Streptomycetaceae</taxon>
        <taxon>Streptomyces</taxon>
    </lineage>
</organism>
<dbReference type="PANTHER" id="PTHR13887:SF33">
    <property type="entry name" value="ISOMERASE"/>
    <property type="match status" value="1"/>
</dbReference>
<dbReference type="InterPro" id="IPR036249">
    <property type="entry name" value="Thioredoxin-like_sf"/>
</dbReference>
<comment type="caution">
    <text evidence="2">The sequence shown here is derived from an EMBL/GenBank/DDBJ whole genome shotgun (WGS) entry which is preliminary data.</text>
</comment>
<feature type="domain" description="DSBA-like thioredoxin" evidence="1">
    <location>
        <begin position="8"/>
        <end position="186"/>
    </location>
</feature>
<sequence>MTDMPLKIEIWSDYVCPFCLLAKKVLDQATEGKDVEITWHPYELRPEPTPTLLVEGDYLQTIWKSVVYPMAARLESPIVLPDVSPQPYSRLAFEGYQFALEHGKGAEYNERLLTAFFVEERDIGDVEVLTELAGGLGLDAGRYRTALRTGRYYETHQRIQRHAHEDLGIKTVPTLFIGEGRTKVEGMPQRAFLTKVVDEVLAAEQQAARRPAARQPAPIPLPVA</sequence>
<proteinExistence type="predicted"/>
<keyword evidence="3" id="KW-1185">Reference proteome</keyword>
<dbReference type="Gene3D" id="3.40.30.10">
    <property type="entry name" value="Glutaredoxin"/>
    <property type="match status" value="1"/>
</dbReference>
<dbReference type="STRING" id="285458.BGM19_22910"/>
<evidence type="ECO:0000259" key="1">
    <source>
        <dbReference type="Pfam" id="PF01323"/>
    </source>
</evidence>
<dbReference type="GO" id="GO:0016853">
    <property type="term" value="F:isomerase activity"/>
    <property type="evidence" value="ECO:0007669"/>
    <property type="project" value="UniProtKB-KW"/>
</dbReference>
<reference evidence="2 3" key="1">
    <citation type="submission" date="2016-08" db="EMBL/GenBank/DDBJ databases">
        <title>Complete genome sequence of Streptomyces agglomeratus strain 6-3-2, a novel anti-MRSA actinomycete isolated from Wuli of Tebit, China.</title>
        <authorList>
            <person name="Chen X."/>
        </authorList>
    </citation>
    <scope>NUCLEOTIDE SEQUENCE [LARGE SCALE GENOMIC DNA]</scope>
    <source>
        <strain evidence="2 3">6-3-2</strain>
    </source>
</reference>
<name>A0A1E5P7G9_9ACTN</name>
<dbReference type="InterPro" id="IPR001853">
    <property type="entry name" value="DSBA-like_thioredoxin_dom"/>
</dbReference>
<dbReference type="AlphaFoldDB" id="A0A1E5P7G9"/>
<dbReference type="EMBL" id="MEHJ01000001">
    <property type="protein sequence ID" value="OEJ25417.1"/>
    <property type="molecule type" value="Genomic_DNA"/>
</dbReference>